<feature type="domain" description="Bacteriophage T5 Orf172 DNA-binding" evidence="2">
    <location>
        <begin position="21"/>
        <end position="98"/>
    </location>
</feature>
<proteinExistence type="predicted"/>
<reference evidence="3" key="1">
    <citation type="submission" date="2020-05" db="EMBL/GenBank/DDBJ databases">
        <title>Nod-independent and nitrogen-fixing Bradyrhizobium aeschynomene sp. nov. isolated from nodules of Aeschynomene indica.</title>
        <authorList>
            <person name="Zhang Z."/>
        </authorList>
    </citation>
    <scope>NUCLEOTIDE SEQUENCE</scope>
    <source>
        <strain evidence="3">83012</strain>
    </source>
</reference>
<evidence type="ECO:0000259" key="2">
    <source>
        <dbReference type="SMART" id="SM00974"/>
    </source>
</evidence>
<dbReference type="Pfam" id="PF13455">
    <property type="entry name" value="MUG113"/>
    <property type="match status" value="1"/>
</dbReference>
<accession>A0ABX2C8L8</accession>
<dbReference type="Proteomes" id="UP000886476">
    <property type="component" value="Unassembled WGS sequence"/>
</dbReference>
<feature type="region of interest" description="Disordered" evidence="1">
    <location>
        <begin position="100"/>
        <end position="129"/>
    </location>
</feature>
<sequence>MAIAGRRRTDPQGFVYIVTNPAWPSHCKIGKALVMKDRIKVYQTGSPYRDYRVVAHAYFADRKQAEAELHQELKGHRIGKTEWFFIHPEDACAMLRRISRRKRKHERKRSRRVVKRPEEQVRHRRTPGC</sequence>
<evidence type="ECO:0000313" key="3">
    <source>
        <dbReference type="EMBL" id="NPU64611.1"/>
    </source>
</evidence>
<evidence type="ECO:0000313" key="4">
    <source>
        <dbReference type="Proteomes" id="UP000886476"/>
    </source>
</evidence>
<name>A0ABX2C8L8_9BRAD</name>
<dbReference type="InterPro" id="IPR018306">
    <property type="entry name" value="Phage_T5_Orf172_DNA-bd"/>
</dbReference>
<dbReference type="SMART" id="SM00974">
    <property type="entry name" value="T5orf172"/>
    <property type="match status" value="1"/>
</dbReference>
<gene>
    <name evidence="3" type="ORF">HL667_06340</name>
</gene>
<protein>
    <submittedName>
        <fullName evidence="3">GIY-YIG nuclease family protein</fullName>
    </submittedName>
</protein>
<comment type="caution">
    <text evidence="3">The sequence shown here is derived from an EMBL/GenBank/DDBJ whole genome shotgun (WGS) entry which is preliminary data.</text>
</comment>
<keyword evidence="4" id="KW-1185">Reference proteome</keyword>
<organism evidence="3 4">
    <name type="scientific">Bradyrhizobium aeschynomenes</name>
    <dbReference type="NCBI Taxonomy" id="2734909"/>
    <lineage>
        <taxon>Bacteria</taxon>
        <taxon>Pseudomonadati</taxon>
        <taxon>Pseudomonadota</taxon>
        <taxon>Alphaproteobacteria</taxon>
        <taxon>Hyphomicrobiales</taxon>
        <taxon>Nitrobacteraceae</taxon>
        <taxon>Bradyrhizobium</taxon>
    </lineage>
</organism>
<evidence type="ECO:0000256" key="1">
    <source>
        <dbReference type="SAM" id="MobiDB-lite"/>
    </source>
</evidence>
<dbReference type="EMBL" id="JABFDN010000001">
    <property type="protein sequence ID" value="NPU64611.1"/>
    <property type="molecule type" value="Genomic_DNA"/>
</dbReference>
<feature type="compositionally biased region" description="Basic residues" evidence="1">
    <location>
        <begin position="100"/>
        <end position="114"/>
    </location>
</feature>